<keyword evidence="7" id="KW-1185">Reference proteome</keyword>
<dbReference type="Proteomes" id="UP000322791">
    <property type="component" value="Unassembled WGS sequence"/>
</dbReference>
<proteinExistence type="inferred from homology"/>
<keyword evidence="4" id="KW-0720">Serine protease</keyword>
<sequence length="351" mass="37306">MIYFPSLLLRTGALLLTTVACQTESAVVAPTAPPVAHVATGSLGLAGDPADVTATTTGGTVLMGGSVEVDAAMRWMISKAGGGDFLVIRASGTDAYNPYVFAELGGVNSCETLLLNSRTLANDPEVEAKIRGAEAVFIAGGDQANYVNYWKDTKVEEALNYLRNTKQVPIGGTSAGCAIMGRDYFAALNGTVTSDEALRNPYVSKVTLGRNDFVDNPWLTNTITDTHFNNPDRRGRLVTFLARINKDNATSGARGIGVDEQTAVCVEPNGTAKVFGLGKAYFLQQNGATNTPETCISGTRLQWYRNKQAVKAYVVPGTATGTGTFDLTTWQNGSGGTSQFFYVDRGKFYAN</sequence>
<keyword evidence="2" id="KW-0645">Protease</keyword>
<dbReference type="Gene3D" id="3.40.50.880">
    <property type="match status" value="1"/>
</dbReference>
<dbReference type="EMBL" id="VTHL01000004">
    <property type="protein sequence ID" value="TYZ11992.1"/>
    <property type="molecule type" value="Genomic_DNA"/>
</dbReference>
<comment type="caution">
    <text evidence="6">The sequence shown here is derived from an EMBL/GenBank/DDBJ whole genome shotgun (WGS) entry which is preliminary data.</text>
</comment>
<accession>A0A5D6VA14</accession>
<reference evidence="6 7" key="1">
    <citation type="submission" date="2019-08" db="EMBL/GenBank/DDBJ databases">
        <authorList>
            <person name="Seo M.-J."/>
        </authorList>
    </citation>
    <scope>NUCLEOTIDE SEQUENCE [LARGE SCALE GENOMIC DNA]</scope>
    <source>
        <strain evidence="6 7">KIGAM108</strain>
    </source>
</reference>
<dbReference type="SUPFAM" id="SSF52317">
    <property type="entry name" value="Class I glutamine amidotransferase-like"/>
    <property type="match status" value="1"/>
</dbReference>
<dbReference type="GO" id="GO:0006508">
    <property type="term" value="P:proteolysis"/>
    <property type="evidence" value="ECO:0007669"/>
    <property type="project" value="UniProtKB-KW"/>
</dbReference>
<evidence type="ECO:0000256" key="5">
    <source>
        <dbReference type="SAM" id="SignalP"/>
    </source>
</evidence>
<dbReference type="InterPro" id="IPR005320">
    <property type="entry name" value="Peptidase_S51"/>
</dbReference>
<evidence type="ECO:0000256" key="2">
    <source>
        <dbReference type="ARBA" id="ARBA00022670"/>
    </source>
</evidence>
<keyword evidence="5" id="KW-0732">Signal</keyword>
<feature type="signal peptide" evidence="5">
    <location>
        <begin position="1"/>
        <end position="22"/>
    </location>
</feature>
<evidence type="ECO:0000256" key="4">
    <source>
        <dbReference type="ARBA" id="ARBA00022825"/>
    </source>
</evidence>
<feature type="chain" id="PRO_5023118588" evidence="5">
    <location>
        <begin position="23"/>
        <end position="351"/>
    </location>
</feature>
<dbReference type="Pfam" id="PF03575">
    <property type="entry name" value="Peptidase_S51"/>
    <property type="match status" value="1"/>
</dbReference>
<organism evidence="6 7">
    <name type="scientific">Hymenobacter lutimineralis</name>
    <dbReference type="NCBI Taxonomy" id="2606448"/>
    <lineage>
        <taxon>Bacteria</taxon>
        <taxon>Pseudomonadati</taxon>
        <taxon>Bacteroidota</taxon>
        <taxon>Cytophagia</taxon>
        <taxon>Cytophagales</taxon>
        <taxon>Hymenobacteraceae</taxon>
        <taxon>Hymenobacter</taxon>
    </lineage>
</organism>
<dbReference type="AlphaFoldDB" id="A0A5D6VA14"/>
<dbReference type="InterPro" id="IPR029062">
    <property type="entry name" value="Class_I_gatase-like"/>
</dbReference>
<gene>
    <name evidence="6" type="ORF">FY528_05540</name>
</gene>
<dbReference type="GO" id="GO:0008236">
    <property type="term" value="F:serine-type peptidase activity"/>
    <property type="evidence" value="ECO:0007669"/>
    <property type="project" value="UniProtKB-KW"/>
</dbReference>
<dbReference type="PANTHER" id="PTHR36175">
    <property type="entry name" value="CYANOPHYCINASE"/>
    <property type="match status" value="1"/>
</dbReference>
<evidence type="ECO:0000313" key="7">
    <source>
        <dbReference type="Proteomes" id="UP000322791"/>
    </source>
</evidence>
<evidence type="ECO:0000313" key="6">
    <source>
        <dbReference type="EMBL" id="TYZ11992.1"/>
    </source>
</evidence>
<comment type="similarity">
    <text evidence="1">Belongs to the peptidase S51 family.</text>
</comment>
<evidence type="ECO:0000256" key="1">
    <source>
        <dbReference type="ARBA" id="ARBA00006534"/>
    </source>
</evidence>
<evidence type="ECO:0000256" key="3">
    <source>
        <dbReference type="ARBA" id="ARBA00022801"/>
    </source>
</evidence>
<dbReference type="PANTHER" id="PTHR36175:SF1">
    <property type="entry name" value="CYANOPHYCINASE"/>
    <property type="match status" value="1"/>
</dbReference>
<dbReference type="CDD" id="cd03145">
    <property type="entry name" value="GAT1_cyanophycinase"/>
    <property type="match status" value="1"/>
</dbReference>
<protein>
    <submittedName>
        <fullName evidence="6">Cyanophycinase</fullName>
    </submittedName>
</protein>
<keyword evidence="3" id="KW-0378">Hydrolase</keyword>
<name>A0A5D6VA14_9BACT</name>